<dbReference type="Pfam" id="PF00126">
    <property type="entry name" value="HTH_1"/>
    <property type="match status" value="1"/>
</dbReference>
<gene>
    <name evidence="6" type="ORF">EJ903_09375</name>
</gene>
<dbReference type="EMBL" id="RXMA01000007">
    <property type="protein sequence ID" value="RTR20955.1"/>
    <property type="molecule type" value="Genomic_DNA"/>
</dbReference>
<dbReference type="Gene3D" id="3.40.190.10">
    <property type="entry name" value="Periplasmic binding protein-like II"/>
    <property type="match status" value="2"/>
</dbReference>
<evidence type="ECO:0000313" key="6">
    <source>
        <dbReference type="EMBL" id="RTR20955.1"/>
    </source>
</evidence>
<evidence type="ECO:0000259" key="5">
    <source>
        <dbReference type="PROSITE" id="PS50931"/>
    </source>
</evidence>
<dbReference type="RefSeq" id="WP_126614467.1">
    <property type="nucleotide sequence ID" value="NZ_JBHUCY010000029.1"/>
</dbReference>
<accession>A0A431VHW4</accession>
<dbReference type="PROSITE" id="PS50931">
    <property type="entry name" value="HTH_LYSR"/>
    <property type="match status" value="1"/>
</dbReference>
<dbReference type="InterPro" id="IPR036390">
    <property type="entry name" value="WH_DNA-bd_sf"/>
</dbReference>
<protein>
    <submittedName>
        <fullName evidence="6">LysR family transcriptional regulator</fullName>
    </submittedName>
</protein>
<dbReference type="InterPro" id="IPR005119">
    <property type="entry name" value="LysR_subst-bd"/>
</dbReference>
<evidence type="ECO:0000256" key="4">
    <source>
        <dbReference type="ARBA" id="ARBA00023163"/>
    </source>
</evidence>
<evidence type="ECO:0000256" key="3">
    <source>
        <dbReference type="ARBA" id="ARBA00023125"/>
    </source>
</evidence>
<evidence type="ECO:0000256" key="1">
    <source>
        <dbReference type="ARBA" id="ARBA00009437"/>
    </source>
</evidence>
<dbReference type="GO" id="GO:0003700">
    <property type="term" value="F:DNA-binding transcription factor activity"/>
    <property type="evidence" value="ECO:0007669"/>
    <property type="project" value="InterPro"/>
</dbReference>
<proteinExistence type="inferred from homology"/>
<reference evidence="6 7" key="1">
    <citation type="submission" date="2018-12" db="EMBL/GenBank/DDBJ databases">
        <authorList>
            <person name="Yang Y."/>
        </authorList>
    </citation>
    <scope>NUCLEOTIDE SEQUENCE [LARGE SCALE GENOMIC DNA]</scope>
    <source>
        <strain evidence="6 7">L-25-5w-1</strain>
    </source>
</reference>
<dbReference type="PANTHER" id="PTHR30346:SF17">
    <property type="entry name" value="LYSR FAMILY TRANSCRIPTIONAL REGULATOR"/>
    <property type="match status" value="1"/>
</dbReference>
<dbReference type="SUPFAM" id="SSF46785">
    <property type="entry name" value="Winged helix' DNA-binding domain"/>
    <property type="match status" value="1"/>
</dbReference>
<sequence>MELRHLRYFQMVAAERSFTRAAERLHIAQPPLSRQIRQLEEEVGAELLVRGSRPLELTEAGRLLYEHAVQVLDRVDEIHWSLRALGGSRRTVYPIGFVGSIIYGSLPRVLRRFRASRPDLDVRLIEMTTLEQLPALRDHRIAVGFGRLSFQESGIAQRVLRDEPLVVAVSCESPLATDSGPVPLAALLGETLLVYPRKPRPSYADQVLALFRDRDLLPSAVVEAGELQTALGLVACGVGLCLVPETASVSRADLIYRPIADAGVTSPMIVSTRAGDDNEATAALLAMVEE</sequence>
<dbReference type="Gene3D" id="1.10.10.10">
    <property type="entry name" value="Winged helix-like DNA-binding domain superfamily/Winged helix DNA-binding domain"/>
    <property type="match status" value="1"/>
</dbReference>
<dbReference type="AlphaFoldDB" id="A0A431VHW4"/>
<dbReference type="InterPro" id="IPR036388">
    <property type="entry name" value="WH-like_DNA-bd_sf"/>
</dbReference>
<keyword evidence="4" id="KW-0804">Transcription</keyword>
<keyword evidence="3" id="KW-0238">DNA-binding</keyword>
<dbReference type="OrthoDB" id="9811588at2"/>
<name>A0A431VHW4_9PROT</name>
<comment type="caution">
    <text evidence="6">The sequence shown here is derived from an EMBL/GenBank/DDBJ whole genome shotgun (WGS) entry which is preliminary data.</text>
</comment>
<evidence type="ECO:0000256" key="2">
    <source>
        <dbReference type="ARBA" id="ARBA00023015"/>
    </source>
</evidence>
<organism evidence="6 7">
    <name type="scientific">Azospirillum griseum</name>
    <dbReference type="NCBI Taxonomy" id="2496639"/>
    <lineage>
        <taxon>Bacteria</taxon>
        <taxon>Pseudomonadati</taxon>
        <taxon>Pseudomonadota</taxon>
        <taxon>Alphaproteobacteria</taxon>
        <taxon>Rhodospirillales</taxon>
        <taxon>Azospirillaceae</taxon>
        <taxon>Azospirillum</taxon>
    </lineage>
</organism>
<dbReference type="InterPro" id="IPR000847">
    <property type="entry name" value="LysR_HTH_N"/>
</dbReference>
<feature type="domain" description="HTH lysR-type" evidence="5">
    <location>
        <begin position="1"/>
        <end position="58"/>
    </location>
</feature>
<dbReference type="PRINTS" id="PR00039">
    <property type="entry name" value="HTHLYSR"/>
</dbReference>
<dbReference type="GO" id="GO:0032993">
    <property type="term" value="C:protein-DNA complex"/>
    <property type="evidence" value="ECO:0007669"/>
    <property type="project" value="TreeGrafter"/>
</dbReference>
<evidence type="ECO:0000313" key="7">
    <source>
        <dbReference type="Proteomes" id="UP000277007"/>
    </source>
</evidence>
<dbReference type="SUPFAM" id="SSF53850">
    <property type="entry name" value="Periplasmic binding protein-like II"/>
    <property type="match status" value="1"/>
</dbReference>
<dbReference type="PANTHER" id="PTHR30346">
    <property type="entry name" value="TRANSCRIPTIONAL DUAL REGULATOR HCAR-RELATED"/>
    <property type="match status" value="1"/>
</dbReference>
<dbReference type="FunFam" id="1.10.10.10:FF:000001">
    <property type="entry name" value="LysR family transcriptional regulator"/>
    <property type="match status" value="1"/>
</dbReference>
<keyword evidence="7" id="KW-1185">Reference proteome</keyword>
<dbReference type="GO" id="GO:0003677">
    <property type="term" value="F:DNA binding"/>
    <property type="evidence" value="ECO:0007669"/>
    <property type="project" value="UniProtKB-KW"/>
</dbReference>
<comment type="similarity">
    <text evidence="1">Belongs to the LysR transcriptional regulatory family.</text>
</comment>
<dbReference type="Pfam" id="PF03466">
    <property type="entry name" value="LysR_substrate"/>
    <property type="match status" value="1"/>
</dbReference>
<keyword evidence="2" id="KW-0805">Transcription regulation</keyword>
<dbReference type="Proteomes" id="UP000277007">
    <property type="component" value="Unassembled WGS sequence"/>
</dbReference>